<evidence type="ECO:0000313" key="1">
    <source>
        <dbReference type="EMBL" id="GBP48538.1"/>
    </source>
</evidence>
<organism evidence="1 2">
    <name type="scientific">Eumeta variegata</name>
    <name type="common">Bagworm moth</name>
    <name type="synonym">Eumeta japonica</name>
    <dbReference type="NCBI Taxonomy" id="151549"/>
    <lineage>
        <taxon>Eukaryota</taxon>
        <taxon>Metazoa</taxon>
        <taxon>Ecdysozoa</taxon>
        <taxon>Arthropoda</taxon>
        <taxon>Hexapoda</taxon>
        <taxon>Insecta</taxon>
        <taxon>Pterygota</taxon>
        <taxon>Neoptera</taxon>
        <taxon>Endopterygota</taxon>
        <taxon>Lepidoptera</taxon>
        <taxon>Glossata</taxon>
        <taxon>Ditrysia</taxon>
        <taxon>Tineoidea</taxon>
        <taxon>Psychidae</taxon>
        <taxon>Oiketicinae</taxon>
        <taxon>Eumeta</taxon>
    </lineage>
</organism>
<dbReference type="Proteomes" id="UP000299102">
    <property type="component" value="Unassembled WGS sequence"/>
</dbReference>
<proteinExistence type="predicted"/>
<name>A0A4C1WAX4_EUMVA</name>
<comment type="caution">
    <text evidence="1">The sequence shown here is derived from an EMBL/GenBank/DDBJ whole genome shotgun (WGS) entry which is preliminary data.</text>
</comment>
<evidence type="ECO:0000313" key="2">
    <source>
        <dbReference type="Proteomes" id="UP000299102"/>
    </source>
</evidence>
<reference evidence="1 2" key="1">
    <citation type="journal article" date="2019" name="Commun. Biol.">
        <title>The bagworm genome reveals a unique fibroin gene that provides high tensile strength.</title>
        <authorList>
            <person name="Kono N."/>
            <person name="Nakamura H."/>
            <person name="Ohtoshi R."/>
            <person name="Tomita M."/>
            <person name="Numata K."/>
            <person name="Arakawa K."/>
        </authorList>
    </citation>
    <scope>NUCLEOTIDE SEQUENCE [LARGE SCALE GENOMIC DNA]</scope>
</reference>
<protein>
    <submittedName>
        <fullName evidence="1">Uncharacterized protein</fullName>
    </submittedName>
</protein>
<accession>A0A4C1WAX4</accession>
<dbReference type="AlphaFoldDB" id="A0A4C1WAX4"/>
<keyword evidence="2" id="KW-1185">Reference proteome</keyword>
<dbReference type="EMBL" id="BGZK01000526">
    <property type="protein sequence ID" value="GBP48538.1"/>
    <property type="molecule type" value="Genomic_DNA"/>
</dbReference>
<gene>
    <name evidence="1" type="ORF">EVAR_38510_1</name>
</gene>
<sequence length="67" mass="7557">MCTLHDGCRTWASGRGEQSAGEINVWIPPCYSFFGGSRHYRLRKFHPGDLAAPDLPVQACEPFHPRK</sequence>